<dbReference type="PIRSF" id="PIRSF000388">
    <property type="entry name" value="Pantoate_hydroxy_MeTrfase"/>
    <property type="match status" value="1"/>
</dbReference>
<feature type="binding site" evidence="7 9">
    <location>
        <position position="113"/>
    </location>
    <ligand>
        <name>3-methyl-2-oxobutanoate</name>
        <dbReference type="ChEBI" id="CHEBI:11851"/>
    </ligand>
</feature>
<dbReference type="GO" id="GO:0015940">
    <property type="term" value="P:pantothenate biosynthetic process"/>
    <property type="evidence" value="ECO:0007669"/>
    <property type="project" value="UniProtKB-UniRule"/>
</dbReference>
<keyword evidence="11" id="KW-0489">Methyltransferase</keyword>
<feature type="active site" description="Proton acceptor" evidence="7 8">
    <location>
        <position position="182"/>
    </location>
</feature>
<dbReference type="AlphaFoldDB" id="A0A2M8PAB0"/>
<comment type="function">
    <text evidence="6 7">Catalyzes the reversible reaction in which hydroxymethyl group from 5,10-methylenetetrahydrofolate is transferred onto alpha-ketoisovalerate to form ketopantoate.</text>
</comment>
<keyword evidence="7 10" id="KW-0460">Magnesium</keyword>
<dbReference type="InterPro" id="IPR015813">
    <property type="entry name" value="Pyrv/PenolPyrv_kinase-like_dom"/>
</dbReference>
<dbReference type="EMBL" id="PGTM01000368">
    <property type="protein sequence ID" value="PJF34490.1"/>
    <property type="molecule type" value="Genomic_DNA"/>
</dbReference>
<dbReference type="GO" id="GO:0032259">
    <property type="term" value="P:methylation"/>
    <property type="evidence" value="ECO:0007669"/>
    <property type="project" value="UniProtKB-KW"/>
</dbReference>
<evidence type="ECO:0000256" key="10">
    <source>
        <dbReference type="PIRSR" id="PIRSR000388-3"/>
    </source>
</evidence>
<reference evidence="11 12" key="1">
    <citation type="submission" date="2017-11" db="EMBL/GenBank/DDBJ databases">
        <title>Evolution of Phototrophy in the Chloroflexi Phylum Driven by Horizontal Gene Transfer.</title>
        <authorList>
            <person name="Ward L.M."/>
            <person name="Hemp J."/>
            <person name="Shih P.M."/>
            <person name="Mcglynn S.E."/>
            <person name="Fischer W."/>
        </authorList>
    </citation>
    <scope>NUCLEOTIDE SEQUENCE [LARGE SCALE GENOMIC DNA]</scope>
    <source>
        <strain evidence="11">JP3_13</strain>
    </source>
</reference>
<evidence type="ECO:0000313" key="11">
    <source>
        <dbReference type="EMBL" id="PJF34490.1"/>
    </source>
</evidence>
<evidence type="ECO:0000256" key="4">
    <source>
        <dbReference type="ARBA" id="ARBA00022655"/>
    </source>
</evidence>
<organism evidence="11 12">
    <name type="scientific">Candidatus Thermofonsia Clade 1 bacterium</name>
    <dbReference type="NCBI Taxonomy" id="2364210"/>
    <lineage>
        <taxon>Bacteria</taxon>
        <taxon>Bacillati</taxon>
        <taxon>Chloroflexota</taxon>
        <taxon>Candidatus Thermofontia</taxon>
        <taxon>Candidatus Thermofonsia Clade 1</taxon>
    </lineage>
</organism>
<dbReference type="GO" id="GO:0008168">
    <property type="term" value="F:methyltransferase activity"/>
    <property type="evidence" value="ECO:0007669"/>
    <property type="project" value="UniProtKB-KW"/>
</dbReference>
<protein>
    <recommendedName>
        <fullName evidence="7">3-methyl-2-oxobutanoate hydroxymethyltransferase</fullName>
        <ecNumber evidence="7">2.1.2.11</ecNumber>
    </recommendedName>
    <alternativeName>
        <fullName evidence="7">Ketopantoate hydroxymethyltransferase</fullName>
        <shortName evidence="7">KPHMT</shortName>
    </alternativeName>
</protein>
<dbReference type="GO" id="GO:0003864">
    <property type="term" value="F:3-methyl-2-oxobutanoate hydroxymethyltransferase activity"/>
    <property type="evidence" value="ECO:0007669"/>
    <property type="project" value="UniProtKB-UniRule"/>
</dbReference>
<dbReference type="InterPro" id="IPR003700">
    <property type="entry name" value="Pantoate_hydroxy_MeTrfase"/>
</dbReference>
<evidence type="ECO:0000256" key="3">
    <source>
        <dbReference type="ARBA" id="ARBA00011424"/>
    </source>
</evidence>
<comment type="similarity">
    <text evidence="2 7">Belongs to the PanB family.</text>
</comment>
<feature type="binding site" evidence="7 10">
    <location>
        <position position="115"/>
    </location>
    <ligand>
        <name>Mg(2+)</name>
        <dbReference type="ChEBI" id="CHEBI:18420"/>
    </ligand>
</feature>
<comment type="pathway">
    <text evidence="1 7">Cofactor biosynthesis; (R)-pantothenate biosynthesis; (R)-pantoate from 3-methyl-2-oxobutanoate: step 1/2.</text>
</comment>
<dbReference type="NCBIfam" id="NF001452">
    <property type="entry name" value="PRK00311.1"/>
    <property type="match status" value="1"/>
</dbReference>
<evidence type="ECO:0000256" key="6">
    <source>
        <dbReference type="ARBA" id="ARBA00056497"/>
    </source>
</evidence>
<evidence type="ECO:0000256" key="1">
    <source>
        <dbReference type="ARBA" id="ARBA00005033"/>
    </source>
</evidence>
<dbReference type="Pfam" id="PF02548">
    <property type="entry name" value="Pantoate_transf"/>
    <property type="match status" value="1"/>
</dbReference>
<dbReference type="GO" id="GO:0000287">
    <property type="term" value="F:magnesium ion binding"/>
    <property type="evidence" value="ECO:0007669"/>
    <property type="project" value="TreeGrafter"/>
</dbReference>
<dbReference type="UniPathway" id="UPA00028">
    <property type="reaction ID" value="UER00003"/>
</dbReference>
<keyword evidence="7" id="KW-0963">Cytoplasm</keyword>
<keyword evidence="4 7" id="KW-0566">Pantothenate biosynthesis</keyword>
<feature type="binding site" evidence="7 9">
    <location>
        <begin position="44"/>
        <end position="45"/>
    </location>
    <ligand>
        <name>3-methyl-2-oxobutanoate</name>
        <dbReference type="ChEBI" id="CHEBI:11851"/>
    </ligand>
</feature>
<dbReference type="Gene3D" id="3.20.20.60">
    <property type="entry name" value="Phosphoenolpyruvate-binding domains"/>
    <property type="match status" value="1"/>
</dbReference>
<evidence type="ECO:0000256" key="7">
    <source>
        <dbReference type="HAMAP-Rule" id="MF_00156"/>
    </source>
</evidence>
<comment type="caution">
    <text evidence="11">The sequence shown here is derived from an EMBL/GenBank/DDBJ whole genome shotgun (WGS) entry which is preliminary data.</text>
</comment>
<dbReference type="GO" id="GO:0005737">
    <property type="term" value="C:cytoplasm"/>
    <property type="evidence" value="ECO:0007669"/>
    <property type="project" value="UniProtKB-SubCell"/>
</dbReference>
<comment type="subunit">
    <text evidence="3 7">Homodecamer; pentamer of dimers.</text>
</comment>
<dbReference type="InterPro" id="IPR040442">
    <property type="entry name" value="Pyrv_kinase-like_dom_sf"/>
</dbReference>
<comment type="catalytic activity">
    <reaction evidence="7">
        <text>(6R)-5,10-methylene-5,6,7,8-tetrahydrofolate + 3-methyl-2-oxobutanoate + H2O = 2-dehydropantoate + (6S)-5,6,7,8-tetrahydrofolate</text>
        <dbReference type="Rhea" id="RHEA:11824"/>
        <dbReference type="ChEBI" id="CHEBI:11561"/>
        <dbReference type="ChEBI" id="CHEBI:11851"/>
        <dbReference type="ChEBI" id="CHEBI:15377"/>
        <dbReference type="ChEBI" id="CHEBI:15636"/>
        <dbReference type="ChEBI" id="CHEBI:57453"/>
        <dbReference type="EC" id="2.1.2.11"/>
    </reaction>
</comment>
<dbReference type="CDD" id="cd06557">
    <property type="entry name" value="KPHMT-like"/>
    <property type="match status" value="1"/>
</dbReference>
<dbReference type="NCBIfam" id="TIGR00222">
    <property type="entry name" value="panB"/>
    <property type="match status" value="1"/>
</dbReference>
<evidence type="ECO:0000256" key="5">
    <source>
        <dbReference type="ARBA" id="ARBA00022679"/>
    </source>
</evidence>
<dbReference type="EC" id="2.1.2.11" evidence="7"/>
<dbReference type="FunFam" id="3.20.20.60:FF:000003">
    <property type="entry name" value="3-methyl-2-oxobutanoate hydroxymethyltransferase"/>
    <property type="match status" value="1"/>
</dbReference>
<dbReference type="PANTHER" id="PTHR20881">
    <property type="entry name" value="3-METHYL-2-OXOBUTANOATE HYDROXYMETHYLTRANSFERASE"/>
    <property type="match status" value="1"/>
</dbReference>
<dbReference type="Proteomes" id="UP000229681">
    <property type="component" value="Unassembled WGS sequence"/>
</dbReference>
<feature type="binding site" evidence="7 9">
    <location>
        <position position="83"/>
    </location>
    <ligand>
        <name>3-methyl-2-oxobutanoate</name>
        <dbReference type="ChEBI" id="CHEBI:11851"/>
    </ligand>
</feature>
<keyword evidence="7 10" id="KW-0479">Metal-binding</keyword>
<sequence>MRTTIRDIQHFKAEKRRFAMLTAYDATMARLVEQAGIPIILVGDSLGMVVQGHETTLPVTLEQMIYHTQMVVRGTRQALIVADMPFATYQVSAEQAFMNAARLLQEGGAGAVKLEGGEALAPTVARLTANGIPVMAHIGLTPQHVHQMGGWRVQGRALEAARALLAAAKAHEASGAFAIVLEGIPAALAAHITARLHIPTIGIGAGAGCDGQVQVLHDLLGLIEDFTPKHARRYAELGAAIREAVARYSADVQSGAFPTEAHSFSMDERILAQLD</sequence>
<evidence type="ECO:0000256" key="2">
    <source>
        <dbReference type="ARBA" id="ARBA00008676"/>
    </source>
</evidence>
<dbReference type="SUPFAM" id="SSF51621">
    <property type="entry name" value="Phosphoenolpyruvate/pyruvate domain"/>
    <property type="match status" value="1"/>
</dbReference>
<gene>
    <name evidence="7 11" type="primary">panB</name>
    <name evidence="11" type="ORF">CUN49_15400</name>
</gene>
<comment type="subcellular location">
    <subcellularLocation>
        <location evidence="7">Cytoplasm</location>
    </subcellularLocation>
</comment>
<feature type="binding site" evidence="7 10">
    <location>
        <position position="83"/>
    </location>
    <ligand>
        <name>Mg(2+)</name>
        <dbReference type="ChEBI" id="CHEBI:18420"/>
    </ligand>
</feature>
<proteinExistence type="inferred from homology"/>
<name>A0A2M8PAB0_9CHLR</name>
<dbReference type="HAMAP" id="MF_00156">
    <property type="entry name" value="PanB"/>
    <property type="match status" value="1"/>
</dbReference>
<accession>A0A2M8PAB0</accession>
<evidence type="ECO:0000313" key="12">
    <source>
        <dbReference type="Proteomes" id="UP000229681"/>
    </source>
</evidence>
<feature type="binding site" evidence="7 10">
    <location>
        <position position="44"/>
    </location>
    <ligand>
        <name>Mg(2+)</name>
        <dbReference type="ChEBI" id="CHEBI:18420"/>
    </ligand>
</feature>
<dbReference type="PANTHER" id="PTHR20881:SF0">
    <property type="entry name" value="3-METHYL-2-OXOBUTANOATE HYDROXYMETHYLTRANSFERASE"/>
    <property type="match status" value="1"/>
</dbReference>
<keyword evidence="5 7" id="KW-0808">Transferase</keyword>
<evidence type="ECO:0000256" key="8">
    <source>
        <dbReference type="PIRSR" id="PIRSR000388-1"/>
    </source>
</evidence>
<evidence type="ECO:0000256" key="9">
    <source>
        <dbReference type="PIRSR" id="PIRSR000388-2"/>
    </source>
</evidence>
<comment type="cofactor">
    <cofactor evidence="7 10">
        <name>Mg(2+)</name>
        <dbReference type="ChEBI" id="CHEBI:18420"/>
    </cofactor>
    <text evidence="7 10">Binds 1 Mg(2+) ion per subunit.</text>
</comment>